<gene>
    <name evidence="2" type="ORF">GA0061094_3343</name>
</gene>
<proteinExistence type="predicted"/>
<dbReference type="OrthoDB" id="5782056at2"/>
<feature type="domain" description="NERD" evidence="1">
    <location>
        <begin position="39"/>
        <end position="154"/>
    </location>
</feature>
<evidence type="ECO:0000313" key="2">
    <source>
        <dbReference type="EMBL" id="SCC23816.1"/>
    </source>
</evidence>
<name>A0A0V8HDE9_9BACI</name>
<evidence type="ECO:0000313" key="3">
    <source>
        <dbReference type="Proteomes" id="UP000181997"/>
    </source>
</evidence>
<dbReference type="AlphaFoldDB" id="A0A0V8HDE9"/>
<dbReference type="EMBL" id="FMAU01000004">
    <property type="protein sequence ID" value="SCC23816.1"/>
    <property type="molecule type" value="Genomic_DNA"/>
</dbReference>
<dbReference type="Proteomes" id="UP000181997">
    <property type="component" value="Unassembled WGS sequence"/>
</dbReference>
<dbReference type="RefSeq" id="WP_058299326.1">
    <property type="nucleotide sequence ID" value="NZ_FMAU01000004.1"/>
</dbReference>
<keyword evidence="3" id="KW-1185">Reference proteome</keyword>
<evidence type="ECO:0000259" key="1">
    <source>
        <dbReference type="PROSITE" id="PS50965"/>
    </source>
</evidence>
<organism evidence="2 3">
    <name type="scientific">[Bacillus] enclensis</name>
    <dbReference type="NCBI Taxonomy" id="1402860"/>
    <lineage>
        <taxon>Bacteria</taxon>
        <taxon>Bacillati</taxon>
        <taxon>Bacillota</taxon>
        <taxon>Bacilli</taxon>
        <taxon>Bacillales</taxon>
        <taxon>Bacillaceae</taxon>
        <taxon>Rossellomorea</taxon>
    </lineage>
</organism>
<dbReference type="InterPro" id="IPR011528">
    <property type="entry name" value="NERD"/>
</dbReference>
<sequence length="276" mass="31749">MLLFLNFLKKKKENVKPIQTRKPTAKSIKKTSEEIAVRKGELGEYKIDIQLDQLPKDCRYLSDLLVKNTKAKSGYSQIDHVVLTPYGIFIIETKNYQGTIYGGKDRKTWLVNGKFKMMNPFVQNYGHIAALKILIDETYHPLFISMVSFTKRCTFKVGLEYRKIASNELIVYDIELSEFIHRKISVLKLQHKEPLLSEQDISTIHHAFNHANITDSTIREEHKLKLSTPEVKKGDPDASAACVTCSKPVSSKVQTYCLSNKRFGGKIYCYEHQKTR</sequence>
<dbReference type="Pfam" id="PF08378">
    <property type="entry name" value="NERD"/>
    <property type="match status" value="1"/>
</dbReference>
<protein>
    <submittedName>
        <fullName evidence="2">Nuclease-related domain-containing protein</fullName>
    </submittedName>
</protein>
<accession>A0A0V8HDE9</accession>
<dbReference type="PROSITE" id="PS50965">
    <property type="entry name" value="NERD"/>
    <property type="match status" value="1"/>
</dbReference>
<reference evidence="3" key="1">
    <citation type="submission" date="2016-08" db="EMBL/GenBank/DDBJ databases">
        <authorList>
            <person name="Varghese N."/>
            <person name="Submissions Spin"/>
        </authorList>
    </citation>
    <scope>NUCLEOTIDE SEQUENCE [LARGE SCALE GENOMIC DNA]</scope>
    <source>
        <strain evidence="3">SGD-1123</strain>
    </source>
</reference>